<dbReference type="GO" id="GO:0007039">
    <property type="term" value="P:protein catabolic process in the vacuole"/>
    <property type="evidence" value="ECO:0007669"/>
    <property type="project" value="TreeGrafter"/>
</dbReference>
<keyword evidence="3" id="KW-1185">Reference proteome</keyword>
<dbReference type="GO" id="GO:0006623">
    <property type="term" value="P:protein targeting to vacuole"/>
    <property type="evidence" value="ECO:0007669"/>
    <property type="project" value="TreeGrafter"/>
</dbReference>
<name>A0AAV5KYN7_9ROSI</name>
<sequence length="206" mass="23275">MAASSSSSQDPGTNSRRTSLEPVLSVGRAFTGHLKCTQPPRCWGLHVRIQGCDLERGYICGIMEVLNLQIGRPVVTFWEGEIVDMKNHTFYTGKWHATPQDDINYWASFSSALGNAVQADGGNSWNLSDDPFIFMRWKEQRYVSEQTDSEFRCMAGFYYVAFSIKYGTINATYHKPGPGVTHDQEFSLAHNHEERWGVSSSSYELQ</sequence>
<evidence type="ECO:0000256" key="1">
    <source>
        <dbReference type="ARBA" id="ARBA00061469"/>
    </source>
</evidence>
<dbReference type="EMBL" id="BPVZ01000085">
    <property type="protein sequence ID" value="GKV29957.1"/>
    <property type="molecule type" value="Genomic_DNA"/>
</dbReference>
<evidence type="ECO:0000313" key="3">
    <source>
        <dbReference type="Proteomes" id="UP001054252"/>
    </source>
</evidence>
<dbReference type="GO" id="GO:0045721">
    <property type="term" value="P:negative regulation of gluconeogenesis"/>
    <property type="evidence" value="ECO:0007669"/>
    <property type="project" value="TreeGrafter"/>
</dbReference>
<gene>
    <name evidence="2" type="ORF">SLEP1_g38830</name>
</gene>
<dbReference type="GO" id="GO:0043161">
    <property type="term" value="P:proteasome-mediated ubiquitin-dependent protein catabolic process"/>
    <property type="evidence" value="ECO:0007669"/>
    <property type="project" value="TreeGrafter"/>
</dbReference>
<dbReference type="Pfam" id="PF09783">
    <property type="entry name" value="Vac_ImportDeg"/>
    <property type="match status" value="1"/>
</dbReference>
<dbReference type="InterPro" id="IPR018618">
    <property type="entry name" value="GID4/10-like"/>
</dbReference>
<dbReference type="GO" id="GO:0034657">
    <property type="term" value="C:GID complex"/>
    <property type="evidence" value="ECO:0007669"/>
    <property type="project" value="TreeGrafter"/>
</dbReference>
<dbReference type="PANTHER" id="PTHR14534">
    <property type="entry name" value="VACUOLAR IMPORT AND DEGRADATION PROTEIN 24"/>
    <property type="match status" value="1"/>
</dbReference>
<proteinExistence type="inferred from homology"/>
<protein>
    <recommendedName>
        <fullName evidence="4">Glucose-induced degradation protein 4 homolog</fullName>
    </recommendedName>
</protein>
<dbReference type="Proteomes" id="UP001054252">
    <property type="component" value="Unassembled WGS sequence"/>
</dbReference>
<accession>A0AAV5KYN7</accession>
<dbReference type="PANTHER" id="PTHR14534:SF3">
    <property type="entry name" value="GID COMPLEX SUBUNIT 4 HOMOLOG"/>
    <property type="match status" value="1"/>
</dbReference>
<dbReference type="GO" id="GO:0005773">
    <property type="term" value="C:vacuole"/>
    <property type="evidence" value="ECO:0007669"/>
    <property type="project" value="GOC"/>
</dbReference>
<comment type="similarity">
    <text evidence="1">Belongs to the GID4/VID24 family.</text>
</comment>
<evidence type="ECO:0000313" key="2">
    <source>
        <dbReference type="EMBL" id="GKV29957.1"/>
    </source>
</evidence>
<reference evidence="2 3" key="1">
    <citation type="journal article" date="2021" name="Commun. Biol.">
        <title>The genome of Shorea leprosula (Dipterocarpaceae) highlights the ecological relevance of drought in aseasonal tropical rainforests.</title>
        <authorList>
            <person name="Ng K.K.S."/>
            <person name="Kobayashi M.J."/>
            <person name="Fawcett J.A."/>
            <person name="Hatakeyama M."/>
            <person name="Paape T."/>
            <person name="Ng C.H."/>
            <person name="Ang C.C."/>
            <person name="Tnah L.H."/>
            <person name="Lee C.T."/>
            <person name="Nishiyama T."/>
            <person name="Sese J."/>
            <person name="O'Brien M.J."/>
            <person name="Copetti D."/>
            <person name="Mohd Noor M.I."/>
            <person name="Ong R.C."/>
            <person name="Putra M."/>
            <person name="Sireger I.Z."/>
            <person name="Indrioko S."/>
            <person name="Kosugi Y."/>
            <person name="Izuno A."/>
            <person name="Isagi Y."/>
            <person name="Lee S.L."/>
            <person name="Shimizu K.K."/>
        </authorList>
    </citation>
    <scope>NUCLEOTIDE SEQUENCE [LARGE SCALE GENOMIC DNA]</scope>
    <source>
        <strain evidence="2">214</strain>
    </source>
</reference>
<organism evidence="2 3">
    <name type="scientific">Rubroshorea leprosula</name>
    <dbReference type="NCBI Taxonomy" id="152421"/>
    <lineage>
        <taxon>Eukaryota</taxon>
        <taxon>Viridiplantae</taxon>
        <taxon>Streptophyta</taxon>
        <taxon>Embryophyta</taxon>
        <taxon>Tracheophyta</taxon>
        <taxon>Spermatophyta</taxon>
        <taxon>Magnoliopsida</taxon>
        <taxon>eudicotyledons</taxon>
        <taxon>Gunneridae</taxon>
        <taxon>Pentapetalae</taxon>
        <taxon>rosids</taxon>
        <taxon>malvids</taxon>
        <taxon>Malvales</taxon>
        <taxon>Dipterocarpaceae</taxon>
        <taxon>Rubroshorea</taxon>
    </lineage>
</organism>
<comment type="caution">
    <text evidence="2">The sequence shown here is derived from an EMBL/GenBank/DDBJ whole genome shotgun (WGS) entry which is preliminary data.</text>
</comment>
<evidence type="ECO:0008006" key="4">
    <source>
        <dbReference type="Google" id="ProtNLM"/>
    </source>
</evidence>
<dbReference type="AlphaFoldDB" id="A0AAV5KYN7"/>